<dbReference type="PANTHER" id="PTHR45080:SF8">
    <property type="entry name" value="IG-LIKE DOMAIN-CONTAINING PROTEIN"/>
    <property type="match status" value="1"/>
</dbReference>
<dbReference type="InterPro" id="IPR013783">
    <property type="entry name" value="Ig-like_fold"/>
</dbReference>
<evidence type="ECO:0000313" key="9">
    <source>
        <dbReference type="RefSeq" id="XP_030751183.1"/>
    </source>
</evidence>
<dbReference type="GO" id="GO:0005886">
    <property type="term" value="C:plasma membrane"/>
    <property type="evidence" value="ECO:0007669"/>
    <property type="project" value="TreeGrafter"/>
</dbReference>
<dbReference type="InterPro" id="IPR000742">
    <property type="entry name" value="EGF"/>
</dbReference>
<dbReference type="PROSITE" id="PS01186">
    <property type="entry name" value="EGF_2"/>
    <property type="match status" value="1"/>
</dbReference>
<comment type="caution">
    <text evidence="4">Lacks conserved residue(s) required for the propagation of feature annotation.</text>
</comment>
<name>A0A6J2XIA6_SITOR</name>
<accession>A0A6J2XIA6</accession>
<evidence type="ECO:0000256" key="5">
    <source>
        <dbReference type="SAM" id="SignalP"/>
    </source>
</evidence>
<dbReference type="PROSITE" id="PS50835">
    <property type="entry name" value="IG_LIKE"/>
    <property type="match status" value="1"/>
</dbReference>
<feature type="chain" id="PRO_5027072823" evidence="5">
    <location>
        <begin position="26"/>
        <end position="393"/>
    </location>
</feature>
<dbReference type="SUPFAM" id="SSF57196">
    <property type="entry name" value="EGF/Laminin"/>
    <property type="match status" value="1"/>
</dbReference>
<evidence type="ECO:0000256" key="1">
    <source>
        <dbReference type="ARBA" id="ARBA00022729"/>
    </source>
</evidence>
<evidence type="ECO:0000259" key="6">
    <source>
        <dbReference type="PROSITE" id="PS50026"/>
    </source>
</evidence>
<dbReference type="PROSITE" id="PS00022">
    <property type="entry name" value="EGF_1"/>
    <property type="match status" value="1"/>
</dbReference>
<dbReference type="Pfam" id="PF13927">
    <property type="entry name" value="Ig_3"/>
    <property type="match status" value="1"/>
</dbReference>
<dbReference type="Proteomes" id="UP000504635">
    <property type="component" value="Unplaced"/>
</dbReference>
<evidence type="ECO:0000256" key="3">
    <source>
        <dbReference type="ARBA" id="ARBA00023319"/>
    </source>
</evidence>
<dbReference type="GO" id="GO:0007156">
    <property type="term" value="P:homophilic cell adhesion via plasma membrane adhesion molecules"/>
    <property type="evidence" value="ECO:0007669"/>
    <property type="project" value="TreeGrafter"/>
</dbReference>
<keyword evidence="4" id="KW-0245">EGF-like domain</keyword>
<dbReference type="AlphaFoldDB" id="A0A6J2XIA6"/>
<protein>
    <submittedName>
        <fullName evidence="9">Uncharacterized protein LOC115878739 isoform X1</fullName>
    </submittedName>
</protein>
<feature type="domain" description="Ig-like" evidence="7">
    <location>
        <begin position="204"/>
        <end position="297"/>
    </location>
</feature>
<sequence>MVTPEKCLWFSLFLLLSWIAIACFGFPIDEDTMVLPPRHYQGEIDALVFEEFPKRTVTRLHRAARVKNSRSRSKCVQEHVSWKAFNAPIVLRAKAQSFQGTRSKKKSYKVQFTVKEVYKNASYPIHDIVMVKFANLTGDCRKDNKKRGKLVKANIRVHGEYFLFLNFAGDRKLMAVSQPESAEGRNVKGIRRVIQKVCATNFEPKPLSIEKLEIKSPRKNSTRRERIKLACRVRGLPIHRISWRRNDSYVSNSTTVRIKYLNTDERTSSVLTIRSPKRSDYGSYECVAQSLNGTTVSRRVDVLREAAQQEAQAPARIYPPQISSRKCPDEQANFCMNGGKCYVEPDGYMLYCKCPVGFQGWRCDMKDVRPDTSMYPQPPIYTCTLGLSTKYYC</sequence>
<organism evidence="8 9">
    <name type="scientific">Sitophilus oryzae</name>
    <name type="common">Rice weevil</name>
    <name type="synonym">Curculio oryzae</name>
    <dbReference type="NCBI Taxonomy" id="7048"/>
    <lineage>
        <taxon>Eukaryota</taxon>
        <taxon>Metazoa</taxon>
        <taxon>Ecdysozoa</taxon>
        <taxon>Arthropoda</taxon>
        <taxon>Hexapoda</taxon>
        <taxon>Insecta</taxon>
        <taxon>Pterygota</taxon>
        <taxon>Neoptera</taxon>
        <taxon>Endopterygota</taxon>
        <taxon>Coleoptera</taxon>
        <taxon>Polyphaga</taxon>
        <taxon>Cucujiformia</taxon>
        <taxon>Curculionidae</taxon>
        <taxon>Dryophthorinae</taxon>
        <taxon>Sitophilus</taxon>
    </lineage>
</organism>
<dbReference type="SUPFAM" id="SSF48726">
    <property type="entry name" value="Immunoglobulin"/>
    <property type="match status" value="1"/>
</dbReference>
<evidence type="ECO:0000256" key="4">
    <source>
        <dbReference type="PROSITE-ProRule" id="PRU00076"/>
    </source>
</evidence>
<feature type="disulfide bond" evidence="4">
    <location>
        <begin position="354"/>
        <end position="363"/>
    </location>
</feature>
<gene>
    <name evidence="9" type="primary">LOC115878739</name>
</gene>
<keyword evidence="2 4" id="KW-1015">Disulfide bond</keyword>
<feature type="signal peptide" evidence="5">
    <location>
        <begin position="1"/>
        <end position="25"/>
    </location>
</feature>
<feature type="domain" description="EGF-like" evidence="6">
    <location>
        <begin position="323"/>
        <end position="364"/>
    </location>
</feature>
<keyword evidence="8" id="KW-1185">Reference proteome</keyword>
<dbReference type="CDD" id="cd00096">
    <property type="entry name" value="Ig"/>
    <property type="match status" value="1"/>
</dbReference>
<dbReference type="GeneID" id="115878739"/>
<reference evidence="9" key="1">
    <citation type="submission" date="2025-08" db="UniProtKB">
        <authorList>
            <consortium name="RefSeq"/>
        </authorList>
    </citation>
    <scope>IDENTIFICATION</scope>
    <source>
        <tissue evidence="9">Gonads</tissue>
    </source>
</reference>
<dbReference type="PROSITE" id="PS50026">
    <property type="entry name" value="EGF_3"/>
    <property type="match status" value="1"/>
</dbReference>
<dbReference type="Gene3D" id="2.60.40.10">
    <property type="entry name" value="Immunoglobulins"/>
    <property type="match status" value="1"/>
</dbReference>
<dbReference type="SMART" id="SM00408">
    <property type="entry name" value="IGc2"/>
    <property type="match status" value="1"/>
</dbReference>
<dbReference type="InterPro" id="IPR003599">
    <property type="entry name" value="Ig_sub"/>
</dbReference>
<dbReference type="InterPro" id="IPR007110">
    <property type="entry name" value="Ig-like_dom"/>
</dbReference>
<dbReference type="InterPro" id="IPR036179">
    <property type="entry name" value="Ig-like_dom_sf"/>
</dbReference>
<dbReference type="InterPro" id="IPR050958">
    <property type="entry name" value="Cell_Adh-Cytoskel_Orgn"/>
</dbReference>
<evidence type="ECO:0000256" key="2">
    <source>
        <dbReference type="ARBA" id="ARBA00023157"/>
    </source>
</evidence>
<keyword evidence="1 5" id="KW-0732">Signal</keyword>
<dbReference type="CDD" id="cd00054">
    <property type="entry name" value="EGF_CA"/>
    <property type="match status" value="1"/>
</dbReference>
<dbReference type="InterPro" id="IPR003598">
    <property type="entry name" value="Ig_sub2"/>
</dbReference>
<evidence type="ECO:0000313" key="8">
    <source>
        <dbReference type="Proteomes" id="UP000504635"/>
    </source>
</evidence>
<keyword evidence="3" id="KW-0393">Immunoglobulin domain</keyword>
<dbReference type="Gene3D" id="2.10.25.10">
    <property type="entry name" value="Laminin"/>
    <property type="match status" value="1"/>
</dbReference>
<evidence type="ECO:0000259" key="7">
    <source>
        <dbReference type="PROSITE" id="PS50835"/>
    </source>
</evidence>
<dbReference type="KEGG" id="soy:115878739"/>
<feature type="disulfide bond" evidence="4">
    <location>
        <begin position="335"/>
        <end position="352"/>
    </location>
</feature>
<dbReference type="SMART" id="SM00409">
    <property type="entry name" value="IG"/>
    <property type="match status" value="1"/>
</dbReference>
<dbReference type="PROSITE" id="PS51257">
    <property type="entry name" value="PROKAR_LIPOPROTEIN"/>
    <property type="match status" value="1"/>
</dbReference>
<dbReference type="RefSeq" id="XP_030751183.1">
    <property type="nucleotide sequence ID" value="XM_030895323.1"/>
</dbReference>
<dbReference type="InParanoid" id="A0A6J2XIA6"/>
<dbReference type="OrthoDB" id="6133584at2759"/>
<dbReference type="PANTHER" id="PTHR45080">
    <property type="entry name" value="CONTACTIN 5"/>
    <property type="match status" value="1"/>
</dbReference>
<proteinExistence type="predicted"/>